<comment type="similarity">
    <text evidence="2 8">Belongs to the 4-toluene sulfonate uptake permease (TSUP) (TC 2.A.102) family.</text>
</comment>
<evidence type="ECO:0000256" key="2">
    <source>
        <dbReference type="ARBA" id="ARBA00009142"/>
    </source>
</evidence>
<evidence type="ECO:0000256" key="8">
    <source>
        <dbReference type="RuleBase" id="RU363041"/>
    </source>
</evidence>
<evidence type="ECO:0000256" key="3">
    <source>
        <dbReference type="ARBA" id="ARBA00022448"/>
    </source>
</evidence>
<protein>
    <recommendedName>
        <fullName evidence="8">Probable membrane transporter protein</fullName>
    </recommendedName>
</protein>
<evidence type="ECO:0000256" key="4">
    <source>
        <dbReference type="ARBA" id="ARBA00022475"/>
    </source>
</evidence>
<evidence type="ECO:0000256" key="7">
    <source>
        <dbReference type="ARBA" id="ARBA00023136"/>
    </source>
</evidence>
<feature type="transmembrane region" description="Helical" evidence="8">
    <location>
        <begin position="103"/>
        <end position="121"/>
    </location>
</feature>
<accession>A0A345D8K8</accession>
<dbReference type="InterPro" id="IPR002781">
    <property type="entry name" value="TM_pro_TauE-like"/>
</dbReference>
<keyword evidence="3" id="KW-0813">Transport</keyword>
<evidence type="ECO:0000313" key="9">
    <source>
        <dbReference type="EMBL" id="AXF84696.1"/>
    </source>
</evidence>
<dbReference type="GO" id="GO:0005886">
    <property type="term" value="C:plasma membrane"/>
    <property type="evidence" value="ECO:0007669"/>
    <property type="project" value="UniProtKB-SubCell"/>
</dbReference>
<dbReference type="EMBL" id="CP031124">
    <property type="protein sequence ID" value="AXF84696.1"/>
    <property type="molecule type" value="Genomic_DNA"/>
</dbReference>
<keyword evidence="6 8" id="KW-1133">Transmembrane helix</keyword>
<evidence type="ECO:0000256" key="5">
    <source>
        <dbReference type="ARBA" id="ARBA00022692"/>
    </source>
</evidence>
<feature type="transmembrane region" description="Helical" evidence="8">
    <location>
        <begin position="142"/>
        <end position="170"/>
    </location>
</feature>
<gene>
    <name evidence="9" type="ORF">DTO96_100406</name>
</gene>
<keyword evidence="7 8" id="KW-0472">Membrane</keyword>
<dbReference type="PANTHER" id="PTHR30269:SF0">
    <property type="entry name" value="MEMBRANE TRANSPORTER PROTEIN YFCA-RELATED"/>
    <property type="match status" value="1"/>
</dbReference>
<dbReference type="OrthoDB" id="554695at2"/>
<reference evidence="10" key="1">
    <citation type="submission" date="2018-07" db="EMBL/GenBank/DDBJ databases">
        <authorList>
            <person name="Kim H."/>
        </authorList>
    </citation>
    <scope>NUCLEOTIDE SEQUENCE [LARGE SCALE GENOMIC DNA]</scope>
    <source>
        <strain evidence="10">F02</strain>
    </source>
</reference>
<dbReference type="KEGG" id="hyf:DTO96_100406"/>
<evidence type="ECO:0000256" key="1">
    <source>
        <dbReference type="ARBA" id="ARBA00004651"/>
    </source>
</evidence>
<keyword evidence="10" id="KW-1185">Reference proteome</keyword>
<feature type="transmembrane region" description="Helical" evidence="8">
    <location>
        <begin position="235"/>
        <end position="253"/>
    </location>
</feature>
<keyword evidence="4 8" id="KW-1003">Cell membrane</keyword>
<name>A0A345D8K8_9BURK</name>
<dbReference type="PANTHER" id="PTHR30269">
    <property type="entry name" value="TRANSMEMBRANE PROTEIN YFCA"/>
    <property type="match status" value="1"/>
</dbReference>
<sequence>MDYITPELMLLLPLAFSAGLIDSAVGGGGLIQVPGLFSILPQQTPAMLLGTNKLSSICGTAIATHQYSKRIQLNWRMLYGAILATLFFSVAGASAVALLPVQYLRPIMLVLLLIMVIYTLLKKNLGQHPVDLKLSEKQEKTRGLALGVGIGLYDGFFGPGTGSILAFAFVKLFGHDFLKATAHSKVLNLAANVGALGLFGLQHNVLWGTGILMGLSNIAGALCGTHAVGKYGAPFIRKVFIFILSATIIKFTFDTVKLFLA</sequence>
<dbReference type="Pfam" id="PF01925">
    <property type="entry name" value="TauE"/>
    <property type="match status" value="1"/>
</dbReference>
<proteinExistence type="inferred from homology"/>
<keyword evidence="5 8" id="KW-0812">Transmembrane</keyword>
<organism evidence="9 10">
    <name type="scientific">Ephemeroptericola cinctiostellae</name>
    <dbReference type="NCBI Taxonomy" id="2268024"/>
    <lineage>
        <taxon>Bacteria</taxon>
        <taxon>Pseudomonadati</taxon>
        <taxon>Pseudomonadota</taxon>
        <taxon>Betaproteobacteria</taxon>
        <taxon>Burkholderiales</taxon>
        <taxon>Burkholderiaceae</taxon>
        <taxon>Ephemeroptericola</taxon>
    </lineage>
</organism>
<feature type="transmembrane region" description="Helical" evidence="8">
    <location>
        <begin position="77"/>
        <end position="97"/>
    </location>
</feature>
<dbReference type="RefSeq" id="WP_114561966.1">
    <property type="nucleotide sequence ID" value="NZ_CP031124.1"/>
</dbReference>
<comment type="subcellular location">
    <subcellularLocation>
        <location evidence="1 8">Cell membrane</location>
        <topology evidence="1 8">Multi-pass membrane protein</topology>
    </subcellularLocation>
</comment>
<dbReference type="Proteomes" id="UP000252182">
    <property type="component" value="Chromosome"/>
</dbReference>
<evidence type="ECO:0000256" key="6">
    <source>
        <dbReference type="ARBA" id="ARBA00022989"/>
    </source>
</evidence>
<evidence type="ECO:0000313" key="10">
    <source>
        <dbReference type="Proteomes" id="UP000252182"/>
    </source>
</evidence>
<dbReference type="InterPro" id="IPR052017">
    <property type="entry name" value="TSUP"/>
</dbReference>
<dbReference type="AlphaFoldDB" id="A0A345D8K8"/>
<feature type="transmembrane region" description="Helical" evidence="8">
    <location>
        <begin position="205"/>
        <end position="223"/>
    </location>
</feature>